<protein>
    <submittedName>
        <fullName evidence="1">Uncharacterized protein</fullName>
    </submittedName>
</protein>
<evidence type="ECO:0000313" key="1">
    <source>
        <dbReference type="EMBL" id="MPC89868.1"/>
    </source>
</evidence>
<gene>
    <name evidence="1" type="ORF">E2C01_084830</name>
</gene>
<reference evidence="1 2" key="1">
    <citation type="submission" date="2019-05" db="EMBL/GenBank/DDBJ databases">
        <title>Another draft genome of Portunus trituberculatus and its Hox gene families provides insights of decapod evolution.</title>
        <authorList>
            <person name="Jeong J.-H."/>
            <person name="Song I."/>
            <person name="Kim S."/>
            <person name="Choi T."/>
            <person name="Kim D."/>
            <person name="Ryu S."/>
            <person name="Kim W."/>
        </authorList>
    </citation>
    <scope>NUCLEOTIDE SEQUENCE [LARGE SCALE GENOMIC DNA]</scope>
    <source>
        <tissue evidence="1">Muscle</tissue>
    </source>
</reference>
<proteinExistence type="predicted"/>
<accession>A0A5B7JAB4</accession>
<organism evidence="1 2">
    <name type="scientific">Portunus trituberculatus</name>
    <name type="common">Swimming crab</name>
    <name type="synonym">Neptunus trituberculatus</name>
    <dbReference type="NCBI Taxonomy" id="210409"/>
    <lineage>
        <taxon>Eukaryota</taxon>
        <taxon>Metazoa</taxon>
        <taxon>Ecdysozoa</taxon>
        <taxon>Arthropoda</taxon>
        <taxon>Crustacea</taxon>
        <taxon>Multicrustacea</taxon>
        <taxon>Malacostraca</taxon>
        <taxon>Eumalacostraca</taxon>
        <taxon>Eucarida</taxon>
        <taxon>Decapoda</taxon>
        <taxon>Pleocyemata</taxon>
        <taxon>Brachyura</taxon>
        <taxon>Eubrachyura</taxon>
        <taxon>Portunoidea</taxon>
        <taxon>Portunidae</taxon>
        <taxon>Portuninae</taxon>
        <taxon>Portunus</taxon>
    </lineage>
</organism>
<name>A0A5B7JAB4_PORTR</name>
<evidence type="ECO:0000313" key="2">
    <source>
        <dbReference type="Proteomes" id="UP000324222"/>
    </source>
</evidence>
<dbReference type="AlphaFoldDB" id="A0A5B7JAB4"/>
<dbReference type="EMBL" id="VSRR010082458">
    <property type="protein sequence ID" value="MPC89868.1"/>
    <property type="molecule type" value="Genomic_DNA"/>
</dbReference>
<comment type="caution">
    <text evidence="1">The sequence shown here is derived from an EMBL/GenBank/DDBJ whole genome shotgun (WGS) entry which is preliminary data.</text>
</comment>
<dbReference type="Proteomes" id="UP000324222">
    <property type="component" value="Unassembled WGS sequence"/>
</dbReference>
<sequence>MFCPSPHGRRDPQHCQACVITQSSHLTGYEQIPSPIILHLSPNFVQDVRVKDLPQFTSPILLLCVAWEGGGKEGENPYPTPRPGWISSSSSLFVLIPPM</sequence>
<keyword evidence="2" id="KW-1185">Reference proteome</keyword>